<accession>H2YN38</accession>
<dbReference type="GeneTree" id="ENSGT00940000156004"/>
<feature type="modified residue" description="N6-(pyridoxal phosphate)lysine" evidence="13">
    <location>
        <position position="303"/>
    </location>
</feature>
<dbReference type="Proteomes" id="UP000007875">
    <property type="component" value="Unassembled WGS sequence"/>
</dbReference>
<evidence type="ECO:0000256" key="3">
    <source>
        <dbReference type="ARBA" id="ARBA00011738"/>
    </source>
</evidence>
<protein>
    <recommendedName>
        <fullName evidence="11">Aromatic-L-amino-acid decarboxylase</fullName>
        <ecNumber evidence="10">4.1.1.28</ecNumber>
    </recommendedName>
    <alternativeName>
        <fullName evidence="12">DOPA decarboxylase</fullName>
    </alternativeName>
</protein>
<keyword evidence="4" id="KW-0127">Catecholamine biosynthesis</keyword>
<evidence type="ECO:0000256" key="13">
    <source>
        <dbReference type="PIRSR" id="PIRSR602129-50"/>
    </source>
</evidence>
<dbReference type="PANTHER" id="PTHR11999:SF167">
    <property type="entry name" value="AROMATIC-L-AMINO-ACID DECARBOXYLASE"/>
    <property type="match status" value="1"/>
</dbReference>
<dbReference type="Pfam" id="PF00282">
    <property type="entry name" value="Pyridoxal_deC"/>
    <property type="match status" value="1"/>
</dbReference>
<dbReference type="GO" id="GO:0030170">
    <property type="term" value="F:pyridoxal phosphate binding"/>
    <property type="evidence" value="ECO:0007669"/>
    <property type="project" value="InterPro"/>
</dbReference>
<dbReference type="InterPro" id="IPR015421">
    <property type="entry name" value="PyrdxlP-dep_Trfase_major"/>
</dbReference>
<evidence type="ECO:0000313" key="15">
    <source>
        <dbReference type="Ensembl" id="ENSCSAVP00000006740.1"/>
    </source>
</evidence>
<dbReference type="AlphaFoldDB" id="H2YN38"/>
<evidence type="ECO:0000256" key="7">
    <source>
        <dbReference type="ARBA" id="ARBA00023239"/>
    </source>
</evidence>
<dbReference type="GO" id="GO:0042427">
    <property type="term" value="P:serotonin biosynthetic process"/>
    <property type="evidence" value="ECO:0007669"/>
    <property type="project" value="TreeGrafter"/>
</dbReference>
<dbReference type="Gene3D" id="3.40.640.10">
    <property type="entry name" value="Type I PLP-dependent aspartate aminotransferase-like (Major domain)"/>
    <property type="match status" value="1"/>
</dbReference>
<dbReference type="PROSITE" id="PS00392">
    <property type="entry name" value="DDC_GAD_HDC_YDC"/>
    <property type="match status" value="1"/>
</dbReference>
<evidence type="ECO:0000256" key="10">
    <source>
        <dbReference type="ARBA" id="ARBA00038886"/>
    </source>
</evidence>
<dbReference type="GO" id="GO:0004058">
    <property type="term" value="F:aromatic-L-amino-acid decarboxylase activity"/>
    <property type="evidence" value="ECO:0007669"/>
    <property type="project" value="UniProtKB-EC"/>
</dbReference>
<dbReference type="InterPro" id="IPR021115">
    <property type="entry name" value="Pyridoxal-P_BS"/>
</dbReference>
<comment type="similarity">
    <text evidence="2 14">Belongs to the group II decarboxylase family.</text>
</comment>
<evidence type="ECO:0000256" key="12">
    <source>
        <dbReference type="ARBA" id="ARBA00041275"/>
    </source>
</evidence>
<dbReference type="PANTHER" id="PTHR11999">
    <property type="entry name" value="GROUP II PYRIDOXAL-5-PHOSPHATE DECARBOXYLASE"/>
    <property type="match status" value="1"/>
</dbReference>
<comment type="pathway">
    <text evidence="9">Catecholamine biosynthesis; dopamine biosynthesis; dopamine from L-tyrosine: step 2/2.</text>
</comment>
<dbReference type="HOGENOM" id="CLU_011856_3_1_1"/>
<dbReference type="GO" id="GO:0042423">
    <property type="term" value="P:catecholamine biosynthetic process"/>
    <property type="evidence" value="ECO:0007669"/>
    <property type="project" value="UniProtKB-KW"/>
</dbReference>
<dbReference type="InterPro" id="IPR002129">
    <property type="entry name" value="PyrdxlP-dep_de-COase"/>
</dbReference>
<comment type="function">
    <text evidence="8">Catalyzes the decarboxylation of L-3,4-dihydroxyphenylalanine (DOPA) to dopamine and L-5-hydroxytryptophan to serotonin.</text>
</comment>
<dbReference type="CDD" id="cd06450">
    <property type="entry name" value="DOPA_deC_like"/>
    <property type="match status" value="1"/>
</dbReference>
<evidence type="ECO:0000256" key="2">
    <source>
        <dbReference type="ARBA" id="ARBA00009533"/>
    </source>
</evidence>
<dbReference type="Gene3D" id="3.90.1150.10">
    <property type="entry name" value="Aspartate Aminotransferase, domain 1"/>
    <property type="match status" value="1"/>
</dbReference>
<dbReference type="FunFam" id="3.40.640.10:FF:000025">
    <property type="entry name" value="Histidine decarboxylase"/>
    <property type="match status" value="1"/>
</dbReference>
<dbReference type="InterPro" id="IPR010977">
    <property type="entry name" value="Aromatic_deC"/>
</dbReference>
<organism evidence="15 16">
    <name type="scientific">Ciona savignyi</name>
    <name type="common">Pacific transparent sea squirt</name>
    <dbReference type="NCBI Taxonomy" id="51511"/>
    <lineage>
        <taxon>Eukaryota</taxon>
        <taxon>Metazoa</taxon>
        <taxon>Chordata</taxon>
        <taxon>Tunicata</taxon>
        <taxon>Ascidiacea</taxon>
        <taxon>Phlebobranchia</taxon>
        <taxon>Cionidae</taxon>
        <taxon>Ciona</taxon>
    </lineage>
</organism>
<keyword evidence="16" id="KW-1185">Reference proteome</keyword>
<comment type="subunit">
    <text evidence="3">Homodimer.</text>
</comment>
<reference evidence="16" key="1">
    <citation type="submission" date="2003-08" db="EMBL/GenBank/DDBJ databases">
        <authorList>
            <person name="Birren B."/>
            <person name="Nusbaum C."/>
            <person name="Abebe A."/>
            <person name="Abouelleil A."/>
            <person name="Adekoya E."/>
            <person name="Ait-zahra M."/>
            <person name="Allen N."/>
            <person name="Allen T."/>
            <person name="An P."/>
            <person name="Anderson M."/>
            <person name="Anderson S."/>
            <person name="Arachchi H."/>
            <person name="Armbruster J."/>
            <person name="Bachantsang P."/>
            <person name="Baldwin J."/>
            <person name="Barry A."/>
            <person name="Bayul T."/>
            <person name="Blitshsteyn B."/>
            <person name="Bloom T."/>
            <person name="Blye J."/>
            <person name="Boguslavskiy L."/>
            <person name="Borowsky M."/>
            <person name="Boukhgalter B."/>
            <person name="Brunache A."/>
            <person name="Butler J."/>
            <person name="Calixte N."/>
            <person name="Calvo S."/>
            <person name="Camarata J."/>
            <person name="Campo K."/>
            <person name="Chang J."/>
            <person name="Cheshatsang Y."/>
            <person name="Citroen M."/>
            <person name="Collymore A."/>
            <person name="Considine T."/>
            <person name="Cook A."/>
            <person name="Cooke P."/>
            <person name="Corum B."/>
            <person name="Cuomo C."/>
            <person name="David R."/>
            <person name="Dawoe T."/>
            <person name="Degray S."/>
            <person name="Dodge S."/>
            <person name="Dooley K."/>
            <person name="Dorje P."/>
            <person name="Dorjee K."/>
            <person name="Dorris L."/>
            <person name="Duffey N."/>
            <person name="Dupes A."/>
            <person name="Elkins T."/>
            <person name="Engels R."/>
            <person name="Erickson J."/>
            <person name="Farina A."/>
            <person name="Faro S."/>
            <person name="Ferreira P."/>
            <person name="Fischer H."/>
            <person name="Fitzgerald M."/>
            <person name="Foley K."/>
            <person name="Gage D."/>
            <person name="Galagan J."/>
            <person name="Gearin G."/>
            <person name="Gnerre S."/>
            <person name="Gnirke A."/>
            <person name="Goyette A."/>
            <person name="Graham J."/>
            <person name="Grandbois E."/>
            <person name="Gyaltsen K."/>
            <person name="Hafez N."/>
            <person name="Hagopian D."/>
            <person name="Hagos B."/>
            <person name="Hall J."/>
            <person name="Hatcher B."/>
            <person name="Heller A."/>
            <person name="Higgins H."/>
            <person name="Honan T."/>
            <person name="Horn A."/>
            <person name="Houde N."/>
            <person name="Hughes L."/>
            <person name="Hulme W."/>
            <person name="Husby E."/>
            <person name="Iliev I."/>
            <person name="Jaffe D."/>
            <person name="Jones C."/>
            <person name="Kamal M."/>
            <person name="Kamat A."/>
            <person name="Kamvysselis M."/>
            <person name="Karlsson E."/>
            <person name="Kells C."/>
            <person name="Kieu A."/>
            <person name="Kisner P."/>
            <person name="Kodira C."/>
            <person name="Kulbokas E."/>
            <person name="Labutti K."/>
            <person name="Lama D."/>
            <person name="Landers T."/>
            <person name="Leger J."/>
            <person name="Levine S."/>
            <person name="Lewis D."/>
            <person name="Lewis T."/>
            <person name="Lindblad-toh K."/>
            <person name="Liu X."/>
            <person name="Lokyitsang T."/>
            <person name="Lokyitsang Y."/>
            <person name="Lucien O."/>
            <person name="Lui A."/>
            <person name="Ma L.J."/>
            <person name="Mabbitt R."/>
            <person name="Macdonald J."/>
            <person name="Maclean C."/>
            <person name="Major J."/>
            <person name="Manning J."/>
            <person name="Marabella R."/>
            <person name="Maru K."/>
            <person name="Matthews C."/>
            <person name="Mauceli E."/>
            <person name="Mccarthy M."/>
            <person name="Mcdonough S."/>
            <person name="Mcghee T."/>
            <person name="Meldrim J."/>
            <person name="Meneus L."/>
            <person name="Mesirov J."/>
            <person name="Mihalev A."/>
            <person name="Mihova T."/>
            <person name="Mikkelsen T."/>
            <person name="Mlenga V."/>
            <person name="Moru K."/>
            <person name="Mozes J."/>
            <person name="Mulrain L."/>
            <person name="Munson G."/>
            <person name="Naylor J."/>
            <person name="Newes C."/>
            <person name="Nguyen C."/>
            <person name="Nguyen N."/>
            <person name="Nguyen T."/>
            <person name="Nicol R."/>
            <person name="Nielsen C."/>
            <person name="Nizzari M."/>
            <person name="Norbu C."/>
            <person name="Norbu N."/>
            <person name="O'donnell P."/>
            <person name="Okoawo O."/>
            <person name="O'leary S."/>
            <person name="Omotosho B."/>
            <person name="O'neill K."/>
            <person name="Osman S."/>
            <person name="Parker S."/>
            <person name="Perrin D."/>
            <person name="Phunkhang P."/>
            <person name="Piqani B."/>
            <person name="Purcell S."/>
            <person name="Rachupka T."/>
            <person name="Ramasamy U."/>
            <person name="Rameau R."/>
            <person name="Ray V."/>
            <person name="Raymond C."/>
            <person name="Retta R."/>
            <person name="Richardson S."/>
            <person name="Rise C."/>
            <person name="Rodriguez J."/>
            <person name="Rogers J."/>
            <person name="Rogov P."/>
            <person name="Rutman M."/>
            <person name="Schupbach R."/>
            <person name="Seaman C."/>
            <person name="Settipalli S."/>
            <person name="Sharpe T."/>
            <person name="Sheridan J."/>
            <person name="Sherpa N."/>
            <person name="Shi J."/>
            <person name="Smirnov S."/>
            <person name="Smith C."/>
            <person name="Sougnez C."/>
            <person name="Spencer B."/>
            <person name="Stalker J."/>
            <person name="Stange-thomann N."/>
            <person name="Stavropoulos S."/>
            <person name="Stetson K."/>
            <person name="Stone C."/>
            <person name="Stone S."/>
            <person name="Stubbs M."/>
            <person name="Talamas J."/>
            <person name="Tchuinga P."/>
            <person name="Tenzing P."/>
            <person name="Tesfaye S."/>
            <person name="Theodore J."/>
            <person name="Thoulutsang Y."/>
            <person name="Topham K."/>
            <person name="Towey S."/>
            <person name="Tsamla T."/>
            <person name="Tsomo N."/>
            <person name="Vallee D."/>
            <person name="Vassiliev H."/>
            <person name="Venkataraman V."/>
            <person name="Vinson J."/>
            <person name="Vo A."/>
            <person name="Wade C."/>
            <person name="Wang S."/>
            <person name="Wangchuk T."/>
            <person name="Wangdi T."/>
            <person name="Whittaker C."/>
            <person name="Wilkinson J."/>
            <person name="Wu Y."/>
            <person name="Wyman D."/>
            <person name="Yadav S."/>
            <person name="Yang S."/>
            <person name="Yang X."/>
            <person name="Yeager S."/>
            <person name="Yee E."/>
            <person name="Young G."/>
            <person name="Zainoun J."/>
            <person name="Zembeck L."/>
            <person name="Zimmer A."/>
            <person name="Zody M."/>
            <person name="Lander E."/>
        </authorList>
    </citation>
    <scope>NUCLEOTIDE SEQUENCE [LARGE SCALE GENOMIC DNA]</scope>
</reference>
<dbReference type="STRING" id="51511.ENSCSAVP00000006740"/>
<evidence type="ECO:0000256" key="4">
    <source>
        <dbReference type="ARBA" id="ARBA00022584"/>
    </source>
</evidence>
<keyword evidence="7 14" id="KW-0456">Lyase</keyword>
<dbReference type="InterPro" id="IPR015422">
    <property type="entry name" value="PyrdxlP-dep_Trfase_small"/>
</dbReference>
<evidence type="ECO:0000256" key="11">
    <source>
        <dbReference type="ARBA" id="ARBA00040968"/>
    </source>
</evidence>
<evidence type="ECO:0000313" key="16">
    <source>
        <dbReference type="Proteomes" id="UP000007875"/>
    </source>
</evidence>
<dbReference type="InterPro" id="IPR015424">
    <property type="entry name" value="PyrdxlP-dep_Trfase"/>
</dbReference>
<dbReference type="Gene3D" id="1.20.1340.10">
    <property type="entry name" value="dopa decarboxylase, N-terminal domain"/>
    <property type="match status" value="1"/>
</dbReference>
<keyword evidence="5" id="KW-0210">Decarboxylase</keyword>
<evidence type="ECO:0000256" key="5">
    <source>
        <dbReference type="ARBA" id="ARBA00022793"/>
    </source>
</evidence>
<dbReference type="GO" id="GO:0005737">
    <property type="term" value="C:cytoplasm"/>
    <property type="evidence" value="ECO:0007669"/>
    <property type="project" value="TreeGrafter"/>
</dbReference>
<comment type="cofactor">
    <cofactor evidence="1 13 14">
        <name>pyridoxal 5'-phosphate</name>
        <dbReference type="ChEBI" id="CHEBI:597326"/>
    </cofactor>
</comment>
<dbReference type="SUPFAM" id="SSF53383">
    <property type="entry name" value="PLP-dependent transferases"/>
    <property type="match status" value="1"/>
</dbReference>
<evidence type="ECO:0000256" key="8">
    <source>
        <dbReference type="ARBA" id="ARBA00037256"/>
    </source>
</evidence>
<dbReference type="GO" id="GO:0006520">
    <property type="term" value="P:amino acid metabolic process"/>
    <property type="evidence" value="ECO:0007669"/>
    <property type="project" value="InterPro"/>
</dbReference>
<dbReference type="EC" id="4.1.1.28" evidence="10"/>
<evidence type="ECO:0000256" key="14">
    <source>
        <dbReference type="RuleBase" id="RU000382"/>
    </source>
</evidence>
<dbReference type="FunCoup" id="H2YN38">
    <property type="interactions" value="4"/>
</dbReference>
<evidence type="ECO:0000256" key="6">
    <source>
        <dbReference type="ARBA" id="ARBA00022898"/>
    </source>
</evidence>
<dbReference type="GO" id="GO:0019752">
    <property type="term" value="P:carboxylic acid metabolic process"/>
    <property type="evidence" value="ECO:0007669"/>
    <property type="project" value="InterPro"/>
</dbReference>
<dbReference type="Ensembl" id="ENSCSAVT00000006826.1">
    <property type="protein sequence ID" value="ENSCSAVP00000006740.1"/>
    <property type="gene ID" value="ENSCSAVG00000004035.1"/>
</dbReference>
<keyword evidence="6 13" id="KW-0663">Pyridoxal phosphate</keyword>
<proteinExistence type="inferred from homology"/>
<sequence length="486" mass="54600">IDTETFRNAATAMIDYVINYNKKIGNRQTFPDVEPGFMRDLLPSDAPKAGESWEDVYSDIERVVMRGMTHWNAPGFFAYFSAANSFPGLLADILCGGAHCNGFSWAASPSCTEMETVMMDWLAKALDLPQCFIHGGHGPGGGVIQGTASESTLITLIAARSKVIRRELSRDPNLSMYDVLSRMVVYTSNCSHSSVEKAGLLAMIQMRKLDAGREGVLRGRILQEAIDEDKKNNKIPTFVCATLGTTSCCSYDNVDEIGRICEIEDIWLHIDAAYAGAALICPEFCHIADGIQRATSFNFNPHKWLMVNFDCSALWVRDSSYLSNSANVNALYLEHEMQQTTIEYRDWQIPLGRRYRSLKVWFVLRMVGIDGLQSHIRRGVAEAKYFESLVRQDERFEIVFPVTLGLVCLKLKRTGLILENSMNKELNRKIQDDRRIHLVPSTVHGIYFLRVATGSVNCSRQALDNCWDVIREMAQLVQAAFASKTE</sequence>
<dbReference type="OMA" id="NPGFNWS"/>
<dbReference type="InParanoid" id="H2YN38"/>
<evidence type="ECO:0000256" key="9">
    <source>
        <dbReference type="ARBA" id="ARBA00037889"/>
    </source>
</evidence>
<name>H2YN38_CIOSA</name>
<dbReference type="eggNOG" id="KOG0628">
    <property type="taxonomic scope" value="Eukaryota"/>
</dbReference>
<reference evidence="15" key="3">
    <citation type="submission" date="2025-09" db="UniProtKB">
        <authorList>
            <consortium name="Ensembl"/>
        </authorList>
    </citation>
    <scope>IDENTIFICATION</scope>
</reference>
<dbReference type="PRINTS" id="PR00800">
    <property type="entry name" value="YHDCRBOXLASE"/>
</dbReference>
<evidence type="ECO:0000256" key="1">
    <source>
        <dbReference type="ARBA" id="ARBA00001933"/>
    </source>
</evidence>
<reference evidence="15" key="2">
    <citation type="submission" date="2025-08" db="UniProtKB">
        <authorList>
            <consortium name="Ensembl"/>
        </authorList>
    </citation>
    <scope>IDENTIFICATION</scope>
</reference>